<evidence type="ECO:0000256" key="1">
    <source>
        <dbReference type="SAM" id="Phobius"/>
    </source>
</evidence>
<keyword evidence="1" id="KW-0472">Membrane</keyword>
<dbReference type="Proteomes" id="UP000095280">
    <property type="component" value="Unplaced"/>
</dbReference>
<feature type="transmembrane region" description="Helical" evidence="1">
    <location>
        <begin position="275"/>
        <end position="293"/>
    </location>
</feature>
<dbReference type="PANTHER" id="PTHR13800">
    <property type="entry name" value="TRANSIENT RECEPTOR POTENTIAL CATION CHANNEL, SUBFAMILY M, MEMBER 6"/>
    <property type="match status" value="1"/>
</dbReference>
<evidence type="ECO:0000313" key="3">
    <source>
        <dbReference type="WBParaSite" id="maker-uti_cns_0000946-snap-gene-0.2-mRNA-1"/>
    </source>
</evidence>
<dbReference type="InterPro" id="IPR050927">
    <property type="entry name" value="TRPM"/>
</dbReference>
<evidence type="ECO:0000313" key="2">
    <source>
        <dbReference type="Proteomes" id="UP000095280"/>
    </source>
</evidence>
<proteinExistence type="predicted"/>
<keyword evidence="1" id="KW-1133">Transmembrane helix</keyword>
<reference evidence="3" key="1">
    <citation type="submission" date="2016-11" db="UniProtKB">
        <authorList>
            <consortium name="WormBaseParasite"/>
        </authorList>
    </citation>
    <scope>IDENTIFICATION</scope>
</reference>
<keyword evidence="1" id="KW-0812">Transmembrane</keyword>
<keyword evidence="2" id="KW-1185">Reference proteome</keyword>
<organism evidence="2 3">
    <name type="scientific">Macrostomum lignano</name>
    <dbReference type="NCBI Taxonomy" id="282301"/>
    <lineage>
        <taxon>Eukaryota</taxon>
        <taxon>Metazoa</taxon>
        <taxon>Spiralia</taxon>
        <taxon>Lophotrochozoa</taxon>
        <taxon>Platyhelminthes</taxon>
        <taxon>Rhabditophora</taxon>
        <taxon>Macrostomorpha</taxon>
        <taxon>Macrostomida</taxon>
        <taxon>Macrostomidae</taxon>
        <taxon>Macrostomum</taxon>
    </lineage>
</organism>
<dbReference type="GO" id="GO:0005261">
    <property type="term" value="F:monoatomic cation channel activity"/>
    <property type="evidence" value="ECO:0007669"/>
    <property type="project" value="TreeGrafter"/>
</dbReference>
<name>A0A1I8G751_9PLAT</name>
<dbReference type="WBParaSite" id="maker-uti_cns_0000946-snap-gene-0.2-mRNA-1">
    <property type="protein sequence ID" value="maker-uti_cns_0000946-snap-gene-0.2-mRNA-1"/>
    <property type="gene ID" value="maker-uti_cns_0000946-snap-gene-0.2"/>
</dbReference>
<accession>A0A1I8G751</accession>
<protein>
    <submittedName>
        <fullName evidence="3">Ion_trans domain-containing protein</fullName>
    </submittedName>
</protein>
<dbReference type="GO" id="GO:0030001">
    <property type="term" value="P:metal ion transport"/>
    <property type="evidence" value="ECO:0007669"/>
    <property type="project" value="TreeGrafter"/>
</dbReference>
<dbReference type="AlphaFoldDB" id="A0A1I8G751"/>
<sequence length="489" mass="56626">KSETFIEPPSELSVIDISDYYNNIELLPDLILTRQFELIPASIGILSRLRLKIAELRSEASGKHEKLLKLQCKVVEISVNALDGLFASTKFKNQQEDGDREETPQTQELLFNYVRGKFRDDEKQTGPKFPCRNENENSQIDWYTILEMIEEADCNELFATDCIYSLTQKDWKTGRRPCKCGSTADYSDSSLQPKTNEQNHSNPCATGLLIIRSMRFLILSDLIGPVATMLWKLIFNDLIPFLAIVGVIIAAFGVFFFNLLFTVTGADPVYRNSTWYRWHTFVQGITLPFNILFTNFDKMEFKSEITNQNVTIGKQAHSEGLGFFENLMLFIFMGLVNIVMLNLLIALFSLRVNRMANEAVGIWRKEYYYLVREYENISPVPPPFSFIYYIYNFIRNFCNCCHNSVAPGPDDTNQLWWNDQKKYPEDYMAFLKFQAEQFRELRPRLLSKSQDDFARQTEQRFEALEIQTQEMLAILQRLEASGSGVKLKS</sequence>
<feature type="transmembrane region" description="Helical" evidence="1">
    <location>
        <begin position="327"/>
        <end position="348"/>
    </location>
</feature>
<feature type="transmembrane region" description="Helical" evidence="1">
    <location>
        <begin position="241"/>
        <end position="263"/>
    </location>
</feature>
<dbReference type="PANTHER" id="PTHR13800:SF1">
    <property type="entry name" value="TRANSIENT RECEPTOR POTENTIAL CATION CHANNEL TRPM"/>
    <property type="match status" value="1"/>
</dbReference>
<dbReference type="GO" id="GO:0005886">
    <property type="term" value="C:plasma membrane"/>
    <property type="evidence" value="ECO:0007669"/>
    <property type="project" value="TreeGrafter"/>
</dbReference>